<evidence type="ECO:0000313" key="2">
    <source>
        <dbReference type="Proteomes" id="UP001152607"/>
    </source>
</evidence>
<comment type="caution">
    <text evidence="1">The sequence shown here is derived from an EMBL/GenBank/DDBJ whole genome shotgun (WGS) entry which is preliminary data.</text>
</comment>
<sequence>MTLFFRPNPSFGFVVSSSPVSGFTSGGLMGSGTFCAPFKIASSGFFSTFSATPPGPSVGRIGSGGGVPSGSCAMRASLSRNFWSSSSSMGDAAGSSPGVLTTGAGGGDVRASVGSFVCFDCRRSFFTLKYKRAMVYVSKIHCAGRRKVPVSF</sequence>
<dbReference type="EMBL" id="CAOQHR010000010">
    <property type="protein sequence ID" value="CAI6340225.1"/>
    <property type="molecule type" value="Genomic_DNA"/>
</dbReference>
<dbReference type="AlphaFoldDB" id="A0A9W4UQH0"/>
<proteinExistence type="predicted"/>
<evidence type="ECO:0000313" key="1">
    <source>
        <dbReference type="EMBL" id="CAI6340225.1"/>
    </source>
</evidence>
<dbReference type="Proteomes" id="UP001152607">
    <property type="component" value="Unassembled WGS sequence"/>
</dbReference>
<protein>
    <submittedName>
        <fullName evidence="1">Uncharacterized protein</fullName>
    </submittedName>
</protein>
<name>A0A9W4UQH0_9PLEO</name>
<gene>
    <name evidence="1" type="ORF">PDIGIT_LOCUS13400</name>
</gene>
<accession>A0A9W4UQH0</accession>
<organism evidence="1 2">
    <name type="scientific">Periconia digitata</name>
    <dbReference type="NCBI Taxonomy" id="1303443"/>
    <lineage>
        <taxon>Eukaryota</taxon>
        <taxon>Fungi</taxon>
        <taxon>Dikarya</taxon>
        <taxon>Ascomycota</taxon>
        <taxon>Pezizomycotina</taxon>
        <taxon>Dothideomycetes</taxon>
        <taxon>Pleosporomycetidae</taxon>
        <taxon>Pleosporales</taxon>
        <taxon>Massarineae</taxon>
        <taxon>Periconiaceae</taxon>
        <taxon>Periconia</taxon>
    </lineage>
</organism>
<keyword evidence="2" id="KW-1185">Reference proteome</keyword>
<reference evidence="1" key="1">
    <citation type="submission" date="2023-01" db="EMBL/GenBank/DDBJ databases">
        <authorList>
            <person name="Van Ghelder C."/>
            <person name="Rancurel C."/>
        </authorList>
    </citation>
    <scope>NUCLEOTIDE SEQUENCE</scope>
    <source>
        <strain evidence="1">CNCM I-4278</strain>
    </source>
</reference>